<evidence type="ECO:0000313" key="2">
    <source>
        <dbReference type="EMBL" id="MDG3002189.1"/>
    </source>
</evidence>
<comment type="caution">
    <text evidence="2">The sequence shown here is derived from an EMBL/GenBank/DDBJ whole genome shotgun (WGS) entry which is preliminary data.</text>
</comment>
<dbReference type="InterPro" id="IPR037176">
    <property type="entry name" value="Osmotin/thaumatin-like_sf"/>
</dbReference>
<dbReference type="PROSITE" id="PS00758">
    <property type="entry name" value="ARGE_DAPE_CPG2_1"/>
    <property type="match status" value="1"/>
</dbReference>
<protein>
    <recommendedName>
        <fullName evidence="4">Beta-1,3-glucanase N-terminal domain-containing protein</fullName>
    </recommendedName>
</protein>
<accession>A0ABT6F3U3</accession>
<proteinExistence type="predicted"/>
<evidence type="ECO:0000256" key="1">
    <source>
        <dbReference type="ARBA" id="ARBA00022801"/>
    </source>
</evidence>
<dbReference type="InterPro" id="IPR001261">
    <property type="entry name" value="ArgE/DapE_CS"/>
</dbReference>
<keyword evidence="1" id="KW-0378">Hydrolase</keyword>
<organism evidence="2 3">
    <name type="scientific">Paludisphaera mucosa</name>
    <dbReference type="NCBI Taxonomy" id="3030827"/>
    <lineage>
        <taxon>Bacteria</taxon>
        <taxon>Pseudomonadati</taxon>
        <taxon>Planctomycetota</taxon>
        <taxon>Planctomycetia</taxon>
        <taxon>Isosphaerales</taxon>
        <taxon>Isosphaeraceae</taxon>
        <taxon>Paludisphaera</taxon>
    </lineage>
</organism>
<dbReference type="Proteomes" id="UP001216907">
    <property type="component" value="Unassembled WGS sequence"/>
</dbReference>
<dbReference type="EMBL" id="JARRAG010000001">
    <property type="protein sequence ID" value="MDG3002189.1"/>
    <property type="molecule type" value="Genomic_DNA"/>
</dbReference>
<reference evidence="2 3" key="1">
    <citation type="submission" date="2023-03" db="EMBL/GenBank/DDBJ databases">
        <title>Paludisphaera mucosa sp. nov. a novel planctomycete from northern fen.</title>
        <authorList>
            <person name="Ivanova A."/>
        </authorList>
    </citation>
    <scope>NUCLEOTIDE SEQUENCE [LARGE SCALE GENOMIC DNA]</scope>
    <source>
        <strain evidence="2 3">Pla2</strain>
    </source>
</reference>
<evidence type="ECO:0000313" key="3">
    <source>
        <dbReference type="Proteomes" id="UP001216907"/>
    </source>
</evidence>
<dbReference type="RefSeq" id="WP_277858556.1">
    <property type="nucleotide sequence ID" value="NZ_JARRAG010000001.1"/>
</dbReference>
<keyword evidence="3" id="KW-1185">Reference proteome</keyword>
<gene>
    <name evidence="2" type="ORF">PZE19_00160</name>
</gene>
<sequence length="592" mass="61509">MIVPSLASTWKRTFGPRTSTSRRPRRRAAFRPERLESRTVLSTYTLPLVDGTLLDPAKYSIYVDGFSTGSGLTLQPGSSPGTLAFAAHGDTVPSFQVGSGQGEYGTIQIDTTQPVDGGRIYLFIVPSGQAPPSFPFGTQPANPPAYPYVYQYLELTQPSGGGRPTIDVPTVDGFAFPVTLTLNDGLGQVGQPLSGASGTRAAVISQFQTFASASGRTMYKPLQLTASAKAAGQSEGLLNPYTYLIEPAGGNPLPANAASPLNGVFDRALGTLFARSGWSLKGTDSNVYTATAGTYQYGSLVNPVTGKPVMLRGLRFQGGGNTLKVFSPVGVNVFLGANGKPITAATTTALNKITLTNAPLPGVLKPGMYVFGQYFDQAAGLATNFVTSLARDKSGKVVVTLKNPLPFAVTGDQLVFSQLPYTGTMKLTRGAMVFGGAGLFADAVQQGVTGAQIAVLGNLENQIVSALNRGVAVVPGTTGAPGPMTPSTDGSTTRYWGTESNWYPPGQPQNLFSLFLHTATVGGSPIFVRPAKPAVAKTGAPMAMAYGFSFDENPGPVPPAPTGQAQVPAKFDPVPDGTTTITVTLGAWTSGA</sequence>
<evidence type="ECO:0008006" key="4">
    <source>
        <dbReference type="Google" id="ProtNLM"/>
    </source>
</evidence>
<name>A0ABT6F3U3_9BACT</name>
<dbReference type="Gene3D" id="2.60.110.10">
    <property type="entry name" value="Thaumatin"/>
    <property type="match status" value="1"/>
</dbReference>